<dbReference type="Gene3D" id="3.30.1490.10">
    <property type="match status" value="1"/>
</dbReference>
<evidence type="ECO:0000256" key="7">
    <source>
        <dbReference type="ARBA" id="ARBA00071383"/>
    </source>
</evidence>
<evidence type="ECO:0000256" key="6">
    <source>
        <dbReference type="ARBA" id="ARBA00037226"/>
    </source>
</evidence>
<keyword evidence="5" id="KW-0687">Ribonucleoprotein</keyword>
<proteinExistence type="inferred from homology"/>
<gene>
    <name evidence="8" type="ORF">N7539_001558</name>
</gene>
<comment type="subcellular location">
    <subcellularLocation>
        <location evidence="1">Mitochondrion</location>
    </subcellularLocation>
</comment>
<dbReference type="InterPro" id="IPR035987">
    <property type="entry name" value="Ribosomal_uS8_sf"/>
</dbReference>
<dbReference type="GeneID" id="81621410"/>
<dbReference type="AlphaFoldDB" id="A0A9W9XH00"/>
<comment type="function">
    <text evidence="6">Component of the mitochondrial ribosome (mitoribosome), a dedicated translation machinery responsible for the synthesis of mitochondrial genome-encoded proteins, including at least some of the essential transmembrane subunits of the mitochondrial respiratory chain. The mitoribosomes are attached to the mitochondrial inner membrane and translation products are cotranslationally integrated into the membrane.</text>
</comment>
<keyword evidence="9" id="KW-1185">Reference proteome</keyword>
<protein>
    <recommendedName>
        <fullName evidence="7">Small ribosomal subunit protein uS8m</fullName>
    </recommendedName>
</protein>
<dbReference type="GO" id="GO:0005739">
    <property type="term" value="C:mitochondrion"/>
    <property type="evidence" value="ECO:0007669"/>
    <property type="project" value="UniProtKB-SubCell"/>
</dbReference>
<evidence type="ECO:0000313" key="8">
    <source>
        <dbReference type="EMBL" id="KAJ5492812.1"/>
    </source>
</evidence>
<evidence type="ECO:0000256" key="1">
    <source>
        <dbReference type="ARBA" id="ARBA00004173"/>
    </source>
</evidence>
<evidence type="ECO:0000256" key="4">
    <source>
        <dbReference type="ARBA" id="ARBA00023128"/>
    </source>
</evidence>
<dbReference type="RefSeq" id="XP_056793192.1">
    <property type="nucleotide sequence ID" value="XM_056931161.1"/>
</dbReference>
<keyword evidence="3" id="KW-0689">Ribosomal protein</keyword>
<dbReference type="FunFam" id="3.30.1370.30:FF:000006">
    <property type="entry name" value="40S ribosomal protein S8"/>
    <property type="match status" value="1"/>
</dbReference>
<reference evidence="8" key="1">
    <citation type="submission" date="2022-12" db="EMBL/GenBank/DDBJ databases">
        <authorList>
            <person name="Petersen C."/>
        </authorList>
    </citation>
    <scope>NUCLEOTIDE SEQUENCE</scope>
    <source>
        <strain evidence="8">IBT 30728</strain>
    </source>
</reference>
<dbReference type="GO" id="GO:0003735">
    <property type="term" value="F:structural constituent of ribosome"/>
    <property type="evidence" value="ECO:0007669"/>
    <property type="project" value="InterPro"/>
</dbReference>
<sequence>MGCVNWRKDSCVTARIYGFSENFHREEVRGLADMLIPPARPASINSADHDKSRFYELRQGRVNSLSSLEIYRLRPISYERARPFATRLTKPRHLSIRNQAVLEVFFARNNNTNMSLVNLAAVCSHLNNATKARLGLTSIPNSNLHLKLCQALQNSGYISSVVRGGPTPPPMHPILGYPTANDEIEGVEPITRDNVASRRLWLGLKYWQNESVLGKVQMVSKPTRRINLNVEELRRVVRGHEANHVDGLRSPGESLYLSTDRGVLEARECVEKKLGGLVLCRVL</sequence>
<keyword evidence="4" id="KW-0496">Mitochondrion</keyword>
<dbReference type="GO" id="GO:0006412">
    <property type="term" value="P:translation"/>
    <property type="evidence" value="ECO:0007669"/>
    <property type="project" value="InterPro"/>
</dbReference>
<comment type="similarity">
    <text evidence="2">Belongs to the universal ribosomal protein uS8 family.</text>
</comment>
<name>A0A9W9XH00_9EURO</name>
<evidence type="ECO:0000256" key="3">
    <source>
        <dbReference type="ARBA" id="ARBA00022980"/>
    </source>
</evidence>
<dbReference type="FunFam" id="3.30.1490.10:FF:000005">
    <property type="entry name" value="Mitochondrial 40S ribosomal protein S8"/>
    <property type="match status" value="1"/>
</dbReference>
<organism evidence="8 9">
    <name type="scientific">Penicillium diatomitis</name>
    <dbReference type="NCBI Taxonomy" id="2819901"/>
    <lineage>
        <taxon>Eukaryota</taxon>
        <taxon>Fungi</taxon>
        <taxon>Dikarya</taxon>
        <taxon>Ascomycota</taxon>
        <taxon>Pezizomycotina</taxon>
        <taxon>Eurotiomycetes</taxon>
        <taxon>Eurotiomycetidae</taxon>
        <taxon>Eurotiales</taxon>
        <taxon>Aspergillaceae</taxon>
        <taxon>Penicillium</taxon>
    </lineage>
</organism>
<dbReference type="GO" id="GO:1990904">
    <property type="term" value="C:ribonucleoprotein complex"/>
    <property type="evidence" value="ECO:0007669"/>
    <property type="project" value="UniProtKB-KW"/>
</dbReference>
<reference evidence="8" key="2">
    <citation type="journal article" date="2023" name="IMA Fungus">
        <title>Comparative genomic study of the Penicillium genus elucidates a diverse pangenome and 15 lateral gene transfer events.</title>
        <authorList>
            <person name="Petersen C."/>
            <person name="Sorensen T."/>
            <person name="Nielsen M.R."/>
            <person name="Sondergaard T.E."/>
            <person name="Sorensen J.L."/>
            <person name="Fitzpatrick D.A."/>
            <person name="Frisvad J.C."/>
            <person name="Nielsen K.L."/>
        </authorList>
    </citation>
    <scope>NUCLEOTIDE SEQUENCE</scope>
    <source>
        <strain evidence="8">IBT 30728</strain>
    </source>
</reference>
<evidence type="ECO:0000256" key="2">
    <source>
        <dbReference type="ARBA" id="ARBA00006471"/>
    </source>
</evidence>
<dbReference type="EMBL" id="JAPWDQ010000002">
    <property type="protein sequence ID" value="KAJ5492812.1"/>
    <property type="molecule type" value="Genomic_DNA"/>
</dbReference>
<dbReference type="SUPFAM" id="SSF56047">
    <property type="entry name" value="Ribosomal protein S8"/>
    <property type="match status" value="1"/>
</dbReference>
<comment type="caution">
    <text evidence="8">The sequence shown here is derived from an EMBL/GenBank/DDBJ whole genome shotgun (WGS) entry which is preliminary data.</text>
</comment>
<dbReference type="Gene3D" id="3.30.1370.30">
    <property type="match status" value="1"/>
</dbReference>
<dbReference type="GO" id="GO:0005840">
    <property type="term" value="C:ribosome"/>
    <property type="evidence" value="ECO:0007669"/>
    <property type="project" value="UniProtKB-KW"/>
</dbReference>
<dbReference type="InterPro" id="IPR000630">
    <property type="entry name" value="Ribosomal_uS8"/>
</dbReference>
<evidence type="ECO:0000256" key="5">
    <source>
        <dbReference type="ARBA" id="ARBA00023274"/>
    </source>
</evidence>
<dbReference type="Proteomes" id="UP001148312">
    <property type="component" value="Unassembled WGS sequence"/>
</dbReference>
<dbReference type="Pfam" id="PF00410">
    <property type="entry name" value="Ribosomal_S8"/>
    <property type="match status" value="1"/>
</dbReference>
<evidence type="ECO:0000313" key="9">
    <source>
        <dbReference type="Proteomes" id="UP001148312"/>
    </source>
</evidence>
<dbReference type="PANTHER" id="PTHR11758">
    <property type="entry name" value="40S RIBOSOMAL PROTEIN S15A"/>
    <property type="match status" value="1"/>
</dbReference>
<accession>A0A9W9XH00</accession>